<dbReference type="HOGENOM" id="CLU_3390557_0_0_9"/>
<sequence length="32" mass="3426">MLEAGGPLGERQIGLACSSRRSLKQAERVAIQ</sequence>
<dbReference type="Proteomes" id="UP000007392">
    <property type="component" value="Chromosome"/>
</dbReference>
<dbReference type="KEGG" id="pmw:B2K_40235"/>
<protein>
    <submittedName>
        <fullName evidence="1">Uncharacterized protein</fullName>
    </submittedName>
</protein>
<dbReference type="EMBL" id="CP003422">
    <property type="protein sequence ID" value="AGN70803.1"/>
    <property type="molecule type" value="Genomic_DNA"/>
</dbReference>
<dbReference type="AlphaFoldDB" id="R9UNF9"/>
<organism evidence="1 2">
    <name type="scientific">Paenibacillus mucilaginosus K02</name>
    <dbReference type="NCBI Taxonomy" id="997761"/>
    <lineage>
        <taxon>Bacteria</taxon>
        <taxon>Bacillati</taxon>
        <taxon>Bacillota</taxon>
        <taxon>Bacilli</taxon>
        <taxon>Bacillales</taxon>
        <taxon>Paenibacillaceae</taxon>
        <taxon>Paenibacillus</taxon>
    </lineage>
</organism>
<evidence type="ECO:0000313" key="2">
    <source>
        <dbReference type="Proteomes" id="UP000007392"/>
    </source>
</evidence>
<reference evidence="1 2" key="1">
    <citation type="submission" date="2013-06" db="EMBL/GenBank/DDBJ databases">
        <title>Complete genome sequence of Paenibacillus mucilaginosus K02.</title>
        <authorList>
            <person name="Xiao B."/>
            <person name="Sun L."/>
            <person name="Xiao L."/>
            <person name="Lian B."/>
        </authorList>
    </citation>
    <scope>NUCLEOTIDE SEQUENCE [LARGE SCALE GENOMIC DNA]</scope>
    <source>
        <strain evidence="1 2">K02</strain>
    </source>
</reference>
<proteinExistence type="predicted"/>
<name>R9UNF9_9BACL</name>
<accession>R9UNF9</accession>
<evidence type="ECO:0000313" key="1">
    <source>
        <dbReference type="EMBL" id="AGN70803.1"/>
    </source>
</evidence>
<gene>
    <name evidence="1" type="ORF">B2K_40235</name>
</gene>